<proteinExistence type="predicted"/>
<comment type="caution">
    <text evidence="1">The sequence shown here is derived from an EMBL/GenBank/DDBJ whole genome shotgun (WGS) entry which is preliminary data.</text>
</comment>
<organism evidence="1 2">
    <name type="scientific">Rhodofomes roseus</name>
    <dbReference type="NCBI Taxonomy" id="34475"/>
    <lineage>
        <taxon>Eukaryota</taxon>
        <taxon>Fungi</taxon>
        <taxon>Dikarya</taxon>
        <taxon>Basidiomycota</taxon>
        <taxon>Agaricomycotina</taxon>
        <taxon>Agaricomycetes</taxon>
        <taxon>Polyporales</taxon>
        <taxon>Rhodofomes</taxon>
    </lineage>
</organism>
<reference evidence="1 2" key="1">
    <citation type="submission" date="2019-01" db="EMBL/GenBank/DDBJ databases">
        <title>Genome sequencing of the rare red list fungi Fomitopsis rosea.</title>
        <authorList>
            <person name="Buettner E."/>
            <person name="Kellner H."/>
        </authorList>
    </citation>
    <scope>NUCLEOTIDE SEQUENCE [LARGE SCALE GENOMIC DNA]</scope>
    <source>
        <strain evidence="1 2">DSM 105464</strain>
    </source>
</reference>
<evidence type="ECO:0008006" key="3">
    <source>
        <dbReference type="Google" id="ProtNLM"/>
    </source>
</evidence>
<dbReference type="EMBL" id="SEKV01000489">
    <property type="protein sequence ID" value="TFY56620.1"/>
    <property type="molecule type" value="Genomic_DNA"/>
</dbReference>
<name>A0A4Y9Y350_9APHY</name>
<evidence type="ECO:0000313" key="1">
    <source>
        <dbReference type="EMBL" id="TFY56620.1"/>
    </source>
</evidence>
<sequence>MSSNHGISPAEPLPLTTWIQDRISALYQATTEAAFNEAFDVLLHQDAQIYVNGARLTRVEYKRQVQEQKLVEHSATLTFSNAVQVQGKSVDLNETGSVGVFYKATIYENALVGAGRMTNIITSSLNAIVTHKPEDGTKVSILSEVLTAERVL</sequence>
<protein>
    <recommendedName>
        <fullName evidence="3">DUF4440 domain-containing protein</fullName>
    </recommendedName>
</protein>
<accession>A0A4Y9Y350</accession>
<evidence type="ECO:0000313" key="2">
    <source>
        <dbReference type="Proteomes" id="UP000298390"/>
    </source>
</evidence>
<gene>
    <name evidence="1" type="ORF">EVJ58_g7526</name>
</gene>
<dbReference type="Proteomes" id="UP000298390">
    <property type="component" value="Unassembled WGS sequence"/>
</dbReference>
<dbReference type="AlphaFoldDB" id="A0A4Y9Y350"/>